<evidence type="ECO:0008006" key="3">
    <source>
        <dbReference type="Google" id="ProtNLM"/>
    </source>
</evidence>
<dbReference type="AlphaFoldDB" id="A0A1H4G797"/>
<evidence type="ECO:0000313" key="2">
    <source>
        <dbReference type="Proteomes" id="UP000199656"/>
    </source>
</evidence>
<dbReference type="InterPro" id="IPR025563">
    <property type="entry name" value="DUF4286"/>
</dbReference>
<organism evidence="1 2">
    <name type="scientific">Chitinophaga terrae</name>
    <name type="common">ex Kim and Jung 2007</name>
    <dbReference type="NCBI Taxonomy" id="408074"/>
    <lineage>
        <taxon>Bacteria</taxon>
        <taxon>Pseudomonadati</taxon>
        <taxon>Bacteroidota</taxon>
        <taxon>Chitinophagia</taxon>
        <taxon>Chitinophagales</taxon>
        <taxon>Chitinophagaceae</taxon>
        <taxon>Chitinophaga</taxon>
    </lineage>
</organism>
<reference evidence="2" key="1">
    <citation type="submission" date="2016-10" db="EMBL/GenBank/DDBJ databases">
        <authorList>
            <person name="Varghese N."/>
            <person name="Submissions S."/>
        </authorList>
    </citation>
    <scope>NUCLEOTIDE SEQUENCE [LARGE SCALE GENOMIC DNA]</scope>
    <source>
        <strain evidence="2">DSM 23920</strain>
    </source>
</reference>
<gene>
    <name evidence="1" type="ORF">SAMN05660909_05019</name>
</gene>
<accession>A0A1H4G797</accession>
<evidence type="ECO:0000313" key="1">
    <source>
        <dbReference type="EMBL" id="SEB05469.1"/>
    </source>
</evidence>
<proteinExistence type="predicted"/>
<sequence>MIIYNITVKVATEANEEWLKWMRETHIPEMMATGLFTEHRMSRLLEQDDSEGPTYAIQFYTATAEDYNIFQSRHQRALRKKGYDKFGDRFIAFTTVMEVL</sequence>
<dbReference type="EMBL" id="FNRL01000033">
    <property type="protein sequence ID" value="SEB05469.1"/>
    <property type="molecule type" value="Genomic_DNA"/>
</dbReference>
<dbReference type="Pfam" id="PF14114">
    <property type="entry name" value="DUF4286"/>
    <property type="match status" value="1"/>
</dbReference>
<protein>
    <recommendedName>
        <fullName evidence="3">DUF4286 family protein</fullName>
    </recommendedName>
</protein>
<dbReference type="STRING" id="408074.SAMN05660909_05019"/>
<name>A0A1H4G797_9BACT</name>
<dbReference type="Proteomes" id="UP000199656">
    <property type="component" value="Unassembled WGS sequence"/>
</dbReference>
<dbReference type="OrthoDB" id="1121837at2"/>
<dbReference type="RefSeq" id="WP_089765289.1">
    <property type="nucleotide sequence ID" value="NZ_BKAT01000054.1"/>
</dbReference>
<keyword evidence="2" id="KW-1185">Reference proteome</keyword>